<evidence type="ECO:0000256" key="1">
    <source>
        <dbReference type="SAM" id="MobiDB-lite"/>
    </source>
</evidence>
<proteinExistence type="predicted"/>
<evidence type="ECO:0000256" key="2">
    <source>
        <dbReference type="SAM" id="Phobius"/>
    </source>
</evidence>
<evidence type="ECO:0000313" key="3">
    <source>
        <dbReference type="EMBL" id="VYT72063.1"/>
    </source>
</evidence>
<keyword evidence="2" id="KW-1133">Transmembrane helix</keyword>
<organism evidence="3">
    <name type="scientific">Paraprevotella clara</name>
    <dbReference type="NCBI Taxonomy" id="454154"/>
    <lineage>
        <taxon>Bacteria</taxon>
        <taxon>Pseudomonadati</taxon>
        <taxon>Bacteroidota</taxon>
        <taxon>Bacteroidia</taxon>
        <taxon>Bacteroidales</taxon>
        <taxon>Prevotellaceae</taxon>
        <taxon>Paraprevotella</taxon>
    </lineage>
</organism>
<protein>
    <submittedName>
        <fullName evidence="3">Uncharacterized protein</fullName>
    </submittedName>
</protein>
<reference evidence="3" key="1">
    <citation type="submission" date="2019-11" db="EMBL/GenBank/DDBJ databases">
        <authorList>
            <person name="Feng L."/>
        </authorList>
    </citation>
    <scope>NUCLEOTIDE SEQUENCE</scope>
    <source>
        <strain evidence="3">PclaraLFYP37</strain>
    </source>
</reference>
<name>A0A6N2Z0S5_9BACT</name>
<feature type="compositionally biased region" description="Polar residues" evidence="1">
    <location>
        <begin position="185"/>
        <end position="204"/>
    </location>
</feature>
<keyword evidence="2" id="KW-0812">Transmembrane</keyword>
<dbReference type="AlphaFoldDB" id="A0A6N2Z0S5"/>
<dbReference type="EMBL" id="CACRUT010000005">
    <property type="protein sequence ID" value="VYT72063.1"/>
    <property type="molecule type" value="Genomic_DNA"/>
</dbReference>
<feature type="transmembrane region" description="Helical" evidence="2">
    <location>
        <begin position="98"/>
        <end position="116"/>
    </location>
</feature>
<accession>A0A6N2Z0S5</accession>
<feature type="region of interest" description="Disordered" evidence="1">
    <location>
        <begin position="184"/>
        <end position="204"/>
    </location>
</feature>
<gene>
    <name evidence="3" type="ORF">PCLFYP37_00950</name>
</gene>
<sequence length="252" mass="28681">MTTKKEDIRRWLDLYMEGKTSLEEEALLTEYFRSPDADKDFADFKTMFNRFDEGEPSFTEEEQERWMQSCPSEELPGSSALQTVPPMLSKRIRRTRQIAVRWIAAASVAAACFFLGTTVSRKEAAQPTNSIPMPPTVLTEVKWKTDTVFIEKPVPTALTAKIITVRDTIVLPASHPKGQMWAALSTGQDTSSTKTASIPPSDTTLQDADTAARQQTMPHLADIQAEFQKQKRRMDEFSKQYEHIDPYYENLY</sequence>
<keyword evidence="2" id="KW-0472">Membrane</keyword>
<dbReference type="RefSeq" id="WP_412443159.1">
    <property type="nucleotide sequence ID" value="NZ_CACRUT010000005.1"/>
</dbReference>